<name>A0A022QP65_ERYGU</name>
<gene>
    <name evidence="1" type="ORF">MIMGU_mgv1a018231mg</name>
</gene>
<dbReference type="eggNOG" id="ENOG502S9CU">
    <property type="taxonomic scope" value="Eukaryota"/>
</dbReference>
<protein>
    <submittedName>
        <fullName evidence="1">Uncharacterized protein</fullName>
    </submittedName>
</protein>
<dbReference type="Proteomes" id="UP000030748">
    <property type="component" value="Unassembled WGS sequence"/>
</dbReference>
<dbReference type="PANTHER" id="PTHR34724">
    <property type="entry name" value="OS12G0596101 PROTEIN"/>
    <property type="match status" value="1"/>
</dbReference>
<sequence>MCYEVKCPNCGKGSWEGCGRHVPAVYKRIPEGQHCQCKAWPGVNPAGDTSAAAAAADPKVSSNCTIL</sequence>
<reference evidence="1 2" key="1">
    <citation type="journal article" date="2013" name="Proc. Natl. Acad. Sci. U.S.A.">
        <title>Fine-scale variation in meiotic recombination in Mimulus inferred from population shotgun sequencing.</title>
        <authorList>
            <person name="Hellsten U."/>
            <person name="Wright K.M."/>
            <person name="Jenkins J."/>
            <person name="Shu S."/>
            <person name="Yuan Y."/>
            <person name="Wessler S.R."/>
            <person name="Schmutz J."/>
            <person name="Willis J.H."/>
            <person name="Rokhsar D.S."/>
        </authorList>
    </citation>
    <scope>NUCLEOTIDE SEQUENCE [LARGE SCALE GENOMIC DNA]</scope>
    <source>
        <strain evidence="2">cv. DUN x IM62</strain>
    </source>
</reference>
<keyword evidence="2" id="KW-1185">Reference proteome</keyword>
<dbReference type="PANTHER" id="PTHR34724:SF4">
    <property type="entry name" value="EXPRESSED PROTEIN"/>
    <property type="match status" value="1"/>
</dbReference>
<accession>A0A022QP65</accession>
<dbReference type="EMBL" id="KI631236">
    <property type="protein sequence ID" value="EYU29394.1"/>
    <property type="molecule type" value="Genomic_DNA"/>
</dbReference>
<evidence type="ECO:0000313" key="1">
    <source>
        <dbReference type="EMBL" id="EYU29394.1"/>
    </source>
</evidence>
<proteinExistence type="predicted"/>
<dbReference type="AlphaFoldDB" id="A0A022QP65"/>
<organism evidence="1 2">
    <name type="scientific">Erythranthe guttata</name>
    <name type="common">Yellow monkey flower</name>
    <name type="synonym">Mimulus guttatus</name>
    <dbReference type="NCBI Taxonomy" id="4155"/>
    <lineage>
        <taxon>Eukaryota</taxon>
        <taxon>Viridiplantae</taxon>
        <taxon>Streptophyta</taxon>
        <taxon>Embryophyta</taxon>
        <taxon>Tracheophyta</taxon>
        <taxon>Spermatophyta</taxon>
        <taxon>Magnoliopsida</taxon>
        <taxon>eudicotyledons</taxon>
        <taxon>Gunneridae</taxon>
        <taxon>Pentapetalae</taxon>
        <taxon>asterids</taxon>
        <taxon>lamiids</taxon>
        <taxon>Lamiales</taxon>
        <taxon>Phrymaceae</taxon>
        <taxon>Erythranthe</taxon>
    </lineage>
</organism>
<evidence type="ECO:0000313" key="2">
    <source>
        <dbReference type="Proteomes" id="UP000030748"/>
    </source>
</evidence>